<dbReference type="AlphaFoldDB" id="A0A183KEY9"/>
<organism evidence="3">
    <name type="scientific">Schistosoma curassoni</name>
    <dbReference type="NCBI Taxonomy" id="6186"/>
    <lineage>
        <taxon>Eukaryota</taxon>
        <taxon>Metazoa</taxon>
        <taxon>Spiralia</taxon>
        <taxon>Lophotrochozoa</taxon>
        <taxon>Platyhelminthes</taxon>
        <taxon>Trematoda</taxon>
        <taxon>Digenea</taxon>
        <taxon>Strigeidida</taxon>
        <taxon>Schistosomatoidea</taxon>
        <taxon>Schistosomatidae</taxon>
        <taxon>Schistosoma</taxon>
    </lineage>
</organism>
<name>A0A183KEY9_9TREM</name>
<reference evidence="1 2" key="2">
    <citation type="submission" date="2018-11" db="EMBL/GenBank/DDBJ databases">
        <authorList>
            <consortium name="Pathogen Informatics"/>
        </authorList>
    </citation>
    <scope>NUCLEOTIDE SEQUENCE [LARGE SCALE GENOMIC DNA]</scope>
    <source>
        <strain evidence="1">Dakar</strain>
        <strain evidence="2">Dakar, Senegal</strain>
    </source>
</reference>
<evidence type="ECO:0000313" key="1">
    <source>
        <dbReference type="EMBL" id="VDP53279.1"/>
    </source>
</evidence>
<reference evidence="3" key="1">
    <citation type="submission" date="2016-06" db="UniProtKB">
        <authorList>
            <consortium name="WormBaseParasite"/>
        </authorList>
    </citation>
    <scope>IDENTIFICATION</scope>
</reference>
<sequence>MFVTVISQEADLLCGDVWSGRINNEEEGLSVFSVMLGRGSPVKFVTLSSKPDLEACLLGGLT</sequence>
<protein>
    <submittedName>
        <fullName evidence="3">Response regulator</fullName>
    </submittedName>
</protein>
<evidence type="ECO:0000313" key="3">
    <source>
        <dbReference type="WBParaSite" id="SCUD_0001358601-mRNA-1"/>
    </source>
</evidence>
<proteinExistence type="predicted"/>
<accession>A0A183KEY9</accession>
<dbReference type="EMBL" id="UZAK01035994">
    <property type="protein sequence ID" value="VDP53279.1"/>
    <property type="molecule type" value="Genomic_DNA"/>
</dbReference>
<gene>
    <name evidence="1" type="ORF">SCUD_LOCUS13583</name>
</gene>
<dbReference type="Proteomes" id="UP000279833">
    <property type="component" value="Unassembled WGS sequence"/>
</dbReference>
<dbReference type="WBParaSite" id="SCUD_0001358601-mRNA-1">
    <property type="protein sequence ID" value="SCUD_0001358601-mRNA-1"/>
    <property type="gene ID" value="SCUD_0001358601"/>
</dbReference>
<evidence type="ECO:0000313" key="2">
    <source>
        <dbReference type="Proteomes" id="UP000279833"/>
    </source>
</evidence>
<keyword evidence="2" id="KW-1185">Reference proteome</keyword>